<organism evidence="6 7">
    <name type="scientific">Reichenbachiella agariperforans</name>
    <dbReference type="NCBI Taxonomy" id="156994"/>
    <lineage>
        <taxon>Bacteria</taxon>
        <taxon>Pseudomonadati</taxon>
        <taxon>Bacteroidota</taxon>
        <taxon>Cytophagia</taxon>
        <taxon>Cytophagales</taxon>
        <taxon>Reichenbachiellaceae</taxon>
        <taxon>Reichenbachiella</taxon>
    </lineage>
</organism>
<evidence type="ECO:0000256" key="4">
    <source>
        <dbReference type="ARBA" id="ARBA00023277"/>
    </source>
</evidence>
<dbReference type="EMBL" id="FRAA01000005">
    <property type="protein sequence ID" value="SHK47311.1"/>
    <property type="molecule type" value="Genomic_DNA"/>
</dbReference>
<dbReference type="Gene3D" id="2.60.40.2340">
    <property type="match status" value="1"/>
</dbReference>
<accession>A0A1M6SRG7</accession>
<evidence type="ECO:0000313" key="7">
    <source>
        <dbReference type="Proteomes" id="UP000184474"/>
    </source>
</evidence>
<dbReference type="PANTHER" id="PTHR43772:SF2">
    <property type="entry name" value="PUTATIVE (AFU_ORTHOLOGUE AFUA_2G04480)-RELATED"/>
    <property type="match status" value="1"/>
</dbReference>
<keyword evidence="4" id="KW-0119">Carbohydrate metabolism</keyword>
<evidence type="ECO:0000256" key="1">
    <source>
        <dbReference type="ARBA" id="ARBA00009865"/>
    </source>
</evidence>
<keyword evidence="7" id="KW-1185">Reference proteome</keyword>
<sequence length="712" mass="80138">MFKYLKETVLGCLAILIFGSCQNNPKYDAYLFTYFVGNGPGEESIHYALSENGFNYYALKGNQPIVDSKDISVSGGVRDPHILRGEDGFFYMVVTDLYVPEMGWENTAMVLMKSADLINWTHTVIDIPKTYPENFGAVNRVWAPQTIYDQANGKYMIYWSMRHNYDADIIYYAYANEDFTGLEAEPKQLLFKTGACIDGDIIYHQGKYHMFFKNEEEGAKGILKAVSDKINEGYVVGTEYMDQTDSPVEGSGVFPLIDTDKYILMYDMYTSGKYQFCESTDLENFRVIDEDVSMNFHPRHGTVIPITAAEKRALINKWGGLDGAIQSATGEGVKAMNVVVDEENATIYLPIQDEVNAASFDPAFEVVPWVKMETTGPQDFSKGAVNYTFSLADGKSKTYAVSLSVDHNPVLEGYYADPEIIYSEKEGAYYLYPTSDGFNGWSGSYFETFSSPDLVHWTNEGVIVDLKKDVSWTDRNAWAPTAIEKKQKDGSYKYYYYFTAAQRIGVAVSDSPSGPFVDSGQPLIDFKPEGVDGGQEIDPDVFADPVSGKTYLYWGNGYLAVVELNEDMVSVDRSTVQVMTPDETFREGAEVFYREGKYYFLWSEDDTRSPNYRVRYATADSPLGPLNFSKDNLVIQKDEANEIYATGHNSVIHVPGKDEWYIVYHRFNRPNGKKMGGAAGFHREVCIDAMEFDSEGKITQVTPTLKGIEPIK</sequence>
<evidence type="ECO:0000256" key="2">
    <source>
        <dbReference type="ARBA" id="ARBA00022651"/>
    </source>
</evidence>
<comment type="similarity">
    <text evidence="1">Belongs to the glycosyl hydrolase 43 family.</text>
</comment>
<proteinExistence type="inferred from homology"/>
<keyword evidence="3" id="KW-0378">Hydrolase</keyword>
<dbReference type="Pfam" id="PF04616">
    <property type="entry name" value="Glyco_hydro_43"/>
    <property type="match status" value="2"/>
</dbReference>
<dbReference type="CDD" id="cd18828">
    <property type="entry name" value="GH43_BT3675-like"/>
    <property type="match status" value="1"/>
</dbReference>
<dbReference type="SUPFAM" id="SSF75005">
    <property type="entry name" value="Arabinanase/levansucrase/invertase"/>
    <property type="match status" value="3"/>
</dbReference>
<evidence type="ECO:0000256" key="3">
    <source>
        <dbReference type="ARBA" id="ARBA00022801"/>
    </source>
</evidence>
<dbReference type="GO" id="GO:0004553">
    <property type="term" value="F:hydrolase activity, hydrolyzing O-glycosyl compounds"/>
    <property type="evidence" value="ECO:0007669"/>
    <property type="project" value="InterPro"/>
</dbReference>
<dbReference type="Proteomes" id="UP000184474">
    <property type="component" value="Unassembled WGS sequence"/>
</dbReference>
<evidence type="ECO:0000313" key="6">
    <source>
        <dbReference type="EMBL" id="SHK47311.1"/>
    </source>
</evidence>
<name>A0A1M6SRG7_REIAG</name>
<dbReference type="PROSITE" id="PS51257">
    <property type="entry name" value="PROKAR_LIPOPROTEIN"/>
    <property type="match status" value="1"/>
</dbReference>
<evidence type="ECO:0000256" key="5">
    <source>
        <dbReference type="ARBA" id="ARBA00023295"/>
    </source>
</evidence>
<dbReference type="GO" id="GO:0045493">
    <property type="term" value="P:xylan catabolic process"/>
    <property type="evidence" value="ECO:0007669"/>
    <property type="project" value="UniProtKB-KW"/>
</dbReference>
<dbReference type="PANTHER" id="PTHR43772">
    <property type="entry name" value="ENDO-1,4-BETA-XYLANASE"/>
    <property type="match status" value="1"/>
</dbReference>
<reference evidence="7" key="1">
    <citation type="submission" date="2016-11" db="EMBL/GenBank/DDBJ databases">
        <authorList>
            <person name="Varghese N."/>
            <person name="Submissions S."/>
        </authorList>
    </citation>
    <scope>NUCLEOTIDE SEQUENCE [LARGE SCALE GENOMIC DNA]</scope>
    <source>
        <strain evidence="7">DSM 26134</strain>
    </source>
</reference>
<protein>
    <submittedName>
        <fullName evidence="6">Beta-xylosidase</fullName>
    </submittedName>
</protein>
<dbReference type="InterPro" id="IPR023296">
    <property type="entry name" value="Glyco_hydro_beta-prop_sf"/>
</dbReference>
<keyword evidence="2" id="KW-0624">Polysaccharide degradation</keyword>
<dbReference type="InterPro" id="IPR052176">
    <property type="entry name" value="Glycosyl_Hydrlase_43_Enz"/>
</dbReference>
<dbReference type="Gene3D" id="2.115.10.20">
    <property type="entry name" value="Glycosyl hydrolase domain, family 43"/>
    <property type="match status" value="2"/>
</dbReference>
<dbReference type="InterPro" id="IPR006710">
    <property type="entry name" value="Glyco_hydro_43"/>
</dbReference>
<gene>
    <name evidence="6" type="ORF">SAMN04488028_105124</name>
</gene>
<dbReference type="RefSeq" id="WP_073123220.1">
    <property type="nucleotide sequence ID" value="NZ_FRAA01000005.1"/>
</dbReference>
<keyword evidence="2" id="KW-0858">Xylan degradation</keyword>
<dbReference type="STRING" id="156994.SAMN04488028_105124"/>
<dbReference type="AlphaFoldDB" id="A0A1M6SRG7"/>
<dbReference type="CDD" id="cd08983">
    <property type="entry name" value="GH43_Bt3655-like"/>
    <property type="match status" value="1"/>
</dbReference>
<keyword evidence="5" id="KW-0326">Glycosidase</keyword>